<dbReference type="PANTHER" id="PTHR33055:SF13">
    <property type="entry name" value="TRANSPOSASE"/>
    <property type="match status" value="1"/>
</dbReference>
<gene>
    <name evidence="4" type="ORF">OA238_c09150</name>
</gene>
<dbReference type="KEGG" id="oar:OA238_c09150"/>
<dbReference type="InterPro" id="IPR003346">
    <property type="entry name" value="Transposase_20"/>
</dbReference>
<proteinExistence type="predicted"/>
<dbReference type="GO" id="GO:0003677">
    <property type="term" value="F:DNA binding"/>
    <property type="evidence" value="ECO:0007669"/>
    <property type="project" value="InterPro"/>
</dbReference>
<evidence type="ECO:0000259" key="2">
    <source>
        <dbReference type="Pfam" id="PF01548"/>
    </source>
</evidence>
<dbReference type="Pfam" id="PF02371">
    <property type="entry name" value="Transposase_20"/>
    <property type="match status" value="1"/>
</dbReference>
<dbReference type="NCBIfam" id="NF033542">
    <property type="entry name" value="transpos_IS110"/>
    <property type="match status" value="1"/>
</dbReference>
<feature type="domain" description="Transposase IS116/IS110/IS902 C-terminal" evidence="3">
    <location>
        <begin position="192"/>
        <end position="275"/>
    </location>
</feature>
<protein>
    <submittedName>
        <fullName evidence="4">Putative IS110 family transposase</fullName>
    </submittedName>
</protein>
<dbReference type="GO" id="GO:0004803">
    <property type="term" value="F:transposase activity"/>
    <property type="evidence" value="ECO:0007669"/>
    <property type="project" value="InterPro"/>
</dbReference>
<dbReference type="AlphaFoldDB" id="M9RL21"/>
<dbReference type="Pfam" id="PF01548">
    <property type="entry name" value="DEDD_Tnp_IS110"/>
    <property type="match status" value="1"/>
</dbReference>
<evidence type="ECO:0000259" key="3">
    <source>
        <dbReference type="Pfam" id="PF02371"/>
    </source>
</evidence>
<accession>M9RL21</accession>
<dbReference type="HOGENOM" id="CLU_036902_5_1_5"/>
<keyword evidence="1" id="KW-0175">Coiled coil</keyword>
<dbReference type="Proteomes" id="UP000004688">
    <property type="component" value="Chromosome"/>
</dbReference>
<dbReference type="InterPro" id="IPR047650">
    <property type="entry name" value="Transpos_IS110"/>
</dbReference>
<reference evidence="4 5" key="1">
    <citation type="journal article" date="2013" name="PLoS ONE">
        <title>Poles Apart: Arctic and Antarctic Octadecabacter strains Share High Genome Plasticity and a New Type of Xanthorhodopsin.</title>
        <authorList>
            <person name="Vollmers J."/>
            <person name="Voget S."/>
            <person name="Dietrich S."/>
            <person name="Gollnow K."/>
            <person name="Smits M."/>
            <person name="Meyer K."/>
            <person name="Brinkhoff T."/>
            <person name="Simon M."/>
            <person name="Daniel R."/>
        </authorList>
    </citation>
    <scope>NUCLEOTIDE SEQUENCE [LARGE SCALE GENOMIC DNA]</scope>
    <source>
        <strain evidence="4 5">238</strain>
    </source>
</reference>
<evidence type="ECO:0000313" key="4">
    <source>
        <dbReference type="EMBL" id="AGI71121.1"/>
    </source>
</evidence>
<feature type="coiled-coil region" evidence="1">
    <location>
        <begin position="156"/>
        <end position="183"/>
    </location>
</feature>
<dbReference type="PANTHER" id="PTHR33055">
    <property type="entry name" value="TRANSPOSASE FOR INSERTION SEQUENCE ELEMENT IS1111A"/>
    <property type="match status" value="1"/>
</dbReference>
<keyword evidence="5" id="KW-1185">Reference proteome</keyword>
<name>M9RL21_9RHOB</name>
<feature type="domain" description="Transposase IS110-like N-terminal" evidence="2">
    <location>
        <begin position="9"/>
        <end position="148"/>
    </location>
</feature>
<sequence>MTKMTDDTIGIDISKATLDIHRLSDGKTMSFSNCPVGFKALSRFCAKTAVARVVYEATGAYHSGLERALGAHLPLVKVNPLQARRFAQAQGLRAKTDAVDAKMLADMGNAFALEPDEPAAEIQHDLKELRSFRSGLIKDRTGIMSRMKTQTLSITRRQSKARLAQVDKQIAEINAEIERLINSSDKLAHSMKILRSIPGVGAICAATILIEMPEIGSMDRKQVASLTGLAPMTRQSGQWRGKSFIQGGRKIVRDALYMPALVAMRHNPDFKAKYQALIKAGKPPKSP</sequence>
<dbReference type="InterPro" id="IPR002525">
    <property type="entry name" value="Transp_IS110-like_N"/>
</dbReference>
<organism evidence="4 5">
    <name type="scientific">Octadecabacter arcticus 238</name>
    <dbReference type="NCBI Taxonomy" id="391616"/>
    <lineage>
        <taxon>Bacteria</taxon>
        <taxon>Pseudomonadati</taxon>
        <taxon>Pseudomonadota</taxon>
        <taxon>Alphaproteobacteria</taxon>
        <taxon>Rhodobacterales</taxon>
        <taxon>Roseobacteraceae</taxon>
        <taxon>Octadecabacter</taxon>
    </lineage>
</organism>
<dbReference type="EMBL" id="CP003742">
    <property type="protein sequence ID" value="AGI71121.1"/>
    <property type="molecule type" value="Genomic_DNA"/>
</dbReference>
<dbReference type="eggNOG" id="COG3547">
    <property type="taxonomic scope" value="Bacteria"/>
</dbReference>
<evidence type="ECO:0000256" key="1">
    <source>
        <dbReference type="SAM" id="Coils"/>
    </source>
</evidence>
<dbReference type="GO" id="GO:0006313">
    <property type="term" value="P:DNA transposition"/>
    <property type="evidence" value="ECO:0007669"/>
    <property type="project" value="InterPro"/>
</dbReference>
<evidence type="ECO:0000313" key="5">
    <source>
        <dbReference type="Proteomes" id="UP000004688"/>
    </source>
</evidence>